<protein>
    <submittedName>
        <fullName evidence="5">DUF3752 domain-containing protein</fullName>
    </submittedName>
</protein>
<dbReference type="Pfam" id="PF12572">
    <property type="entry name" value="DUF3752"/>
    <property type="match status" value="1"/>
</dbReference>
<keyword evidence="4" id="KW-1185">Reference proteome</keyword>
<organism evidence="5">
    <name type="scientific">Thelazia callipaeda</name>
    <name type="common">Oriental eyeworm</name>
    <name type="synonym">Parasitic nematode</name>
    <dbReference type="NCBI Taxonomy" id="103827"/>
    <lineage>
        <taxon>Eukaryota</taxon>
        <taxon>Metazoa</taxon>
        <taxon>Ecdysozoa</taxon>
        <taxon>Nematoda</taxon>
        <taxon>Chromadorea</taxon>
        <taxon>Rhabditida</taxon>
        <taxon>Spirurina</taxon>
        <taxon>Spiruromorpha</taxon>
        <taxon>Thelazioidea</taxon>
        <taxon>Thelaziidae</taxon>
        <taxon>Thelazia</taxon>
    </lineage>
</organism>
<dbReference type="WBParaSite" id="TCLT_0000456101-mRNA-1">
    <property type="protein sequence ID" value="TCLT_0000456101-mRNA-1"/>
    <property type="gene ID" value="TCLT_0000456101"/>
</dbReference>
<feature type="domain" description="DUF3752" evidence="2">
    <location>
        <begin position="398"/>
        <end position="473"/>
    </location>
</feature>
<dbReference type="PANTHER" id="PTHR46370:SF1">
    <property type="entry name" value="GPALPP MOTIFS-CONTAINING PROTEIN 1"/>
    <property type="match status" value="1"/>
</dbReference>
<dbReference type="OrthoDB" id="73491at2759"/>
<name>A0A158RBG9_THECL</name>
<feature type="region of interest" description="Disordered" evidence="1">
    <location>
        <begin position="228"/>
        <end position="288"/>
    </location>
</feature>
<feature type="compositionally biased region" description="Low complexity" evidence="1">
    <location>
        <begin position="147"/>
        <end position="158"/>
    </location>
</feature>
<evidence type="ECO:0000313" key="3">
    <source>
        <dbReference type="EMBL" id="VDN01682.1"/>
    </source>
</evidence>
<dbReference type="EMBL" id="UYYF01004293">
    <property type="protein sequence ID" value="VDN01682.1"/>
    <property type="molecule type" value="Genomic_DNA"/>
</dbReference>
<proteinExistence type="predicted"/>
<feature type="region of interest" description="Disordered" evidence="1">
    <location>
        <begin position="94"/>
        <end position="158"/>
    </location>
</feature>
<dbReference type="InterPro" id="IPR046331">
    <property type="entry name" value="GPAM1-like"/>
</dbReference>
<evidence type="ECO:0000259" key="2">
    <source>
        <dbReference type="Pfam" id="PF12572"/>
    </source>
</evidence>
<dbReference type="AlphaFoldDB" id="A0A158RBG9"/>
<reference evidence="5" key="1">
    <citation type="submission" date="2016-04" db="UniProtKB">
        <authorList>
            <consortium name="WormBaseParasite"/>
        </authorList>
    </citation>
    <scope>IDENTIFICATION</scope>
</reference>
<dbReference type="PANTHER" id="PTHR46370">
    <property type="entry name" value="GPALPP MOTIFS-CONTAINING PROTEIN 1"/>
    <property type="match status" value="1"/>
</dbReference>
<reference evidence="3 4" key="2">
    <citation type="submission" date="2018-11" db="EMBL/GenBank/DDBJ databases">
        <authorList>
            <consortium name="Pathogen Informatics"/>
        </authorList>
    </citation>
    <scope>NUCLEOTIDE SEQUENCE [LARGE SCALE GENOMIC DNA]</scope>
</reference>
<sequence>MSSPRLPSDCTVQAPSWDEFDRSEELDYNSGSEHEVGDHLFRSINHDFVASSGIGVSANQVLSTINEGRITQSSNSLSYLDQLPNSVYEVGITSSLDDQPYGPSLPPGFSYNSEDDPEDPGDPEDPDETDSQPAMPSMSSIPQLTWSSDLPSSSSQLCSCDSTVQNVLESFAPSLPEDEIKRFRETFLLPPPEPSDSRCSSVSYSLKRILGPSIPDLLPTVANSVNDDEDSRDVYGPSVPHLLNKPSTSSGKDFDVEVPVDDDASGHENDCDNDGIFGPVPPWEQRGNEDDNYTERLIRFEAEQVKKITTNKRPEWMTQPPKHFCVSGIGQRAFSRQCHSSEDSAAKREWTETPSEREKRLALELDLFFFSRILILFNLYHFYELMQEQDGQSTAGPSRFSLEAKHNKDSDAIQAQRAAVFENNRVESLLDAHQRKRKLESGENDVAARRPFDRNKDMDIAGSHFQHHTLSRMGDLSGESIKERCGQLNSRFAPSASRKFL</sequence>
<evidence type="ECO:0000313" key="4">
    <source>
        <dbReference type="Proteomes" id="UP000276776"/>
    </source>
</evidence>
<feature type="compositionally biased region" description="Acidic residues" evidence="1">
    <location>
        <begin position="113"/>
        <end position="130"/>
    </location>
</feature>
<accession>A0A158RBG9</accession>
<evidence type="ECO:0000313" key="5">
    <source>
        <dbReference type="WBParaSite" id="TCLT_0000456101-mRNA-1"/>
    </source>
</evidence>
<dbReference type="OMA" id="CKRPEWM"/>
<feature type="compositionally biased region" description="Polar residues" evidence="1">
    <location>
        <begin position="131"/>
        <end position="146"/>
    </location>
</feature>
<dbReference type="InterPro" id="IPR022226">
    <property type="entry name" value="DUF3752"/>
</dbReference>
<evidence type="ECO:0000256" key="1">
    <source>
        <dbReference type="SAM" id="MobiDB-lite"/>
    </source>
</evidence>
<dbReference type="STRING" id="103827.A0A158RBG9"/>
<dbReference type="Proteomes" id="UP000276776">
    <property type="component" value="Unassembled WGS sequence"/>
</dbReference>
<gene>
    <name evidence="3" type="ORF">TCLT_LOCUS4550</name>
</gene>